<dbReference type="Pfam" id="PF03372">
    <property type="entry name" value="Exo_endo_phos"/>
    <property type="match status" value="1"/>
</dbReference>
<dbReference type="Gene3D" id="3.60.10.10">
    <property type="entry name" value="Endonuclease/exonuclease/phosphatase"/>
    <property type="match status" value="1"/>
</dbReference>
<sequence>MKVIFLNIWGGQVFEPLMQFIQEHARSTDFFCFQEILDSPTPGLTPWGGRTTIRKELQEALPEFQEYYAPSNNVLDKDGNVDPSTFVGVAIFTKQGIEIKSQGRVHVQGDPSGNSDDDRLNAPHYFQYVRFEHDKKPYTLCNMHGTAYPGDKLDTEERLEQSKRIVDFLSQEKGEKILGGDFNLFPKTESIGMIKKTGLKDLVQEFGIKTTRSELNYKRYPDNIQYFSDYVFVSPGIQVTNFEVPQLNISDHLPLVLEFM</sequence>
<comment type="caution">
    <text evidence="2">The sequence shown here is derived from an EMBL/GenBank/DDBJ whole genome shotgun (WGS) entry which is preliminary data.</text>
</comment>
<organism evidence="2 3">
    <name type="scientific">Candidatus Wildermuthbacteria bacterium RIFCSPHIGHO2_02_FULL_48_16</name>
    <dbReference type="NCBI Taxonomy" id="1802453"/>
    <lineage>
        <taxon>Bacteria</taxon>
        <taxon>Candidatus Wildermuthiibacteriota</taxon>
    </lineage>
</organism>
<feature type="domain" description="Endonuclease/exonuclease/phosphatase" evidence="1">
    <location>
        <begin position="6"/>
        <end position="252"/>
    </location>
</feature>
<proteinExistence type="predicted"/>
<dbReference type="EMBL" id="MHTY01000004">
    <property type="protein sequence ID" value="OHA69188.1"/>
    <property type="molecule type" value="Genomic_DNA"/>
</dbReference>
<name>A0A1G2R9H7_9BACT</name>
<dbReference type="InterPro" id="IPR005135">
    <property type="entry name" value="Endo/exonuclease/phosphatase"/>
</dbReference>
<dbReference type="Proteomes" id="UP000178529">
    <property type="component" value="Unassembled WGS sequence"/>
</dbReference>
<dbReference type="AlphaFoldDB" id="A0A1G2R9H7"/>
<reference evidence="2 3" key="1">
    <citation type="journal article" date="2016" name="Nat. Commun.">
        <title>Thousands of microbial genomes shed light on interconnected biogeochemical processes in an aquifer system.</title>
        <authorList>
            <person name="Anantharaman K."/>
            <person name="Brown C.T."/>
            <person name="Hug L.A."/>
            <person name="Sharon I."/>
            <person name="Castelle C.J."/>
            <person name="Probst A.J."/>
            <person name="Thomas B.C."/>
            <person name="Singh A."/>
            <person name="Wilkins M.J."/>
            <person name="Karaoz U."/>
            <person name="Brodie E.L."/>
            <person name="Williams K.H."/>
            <person name="Hubbard S.S."/>
            <person name="Banfield J.F."/>
        </authorList>
    </citation>
    <scope>NUCLEOTIDE SEQUENCE [LARGE SCALE GENOMIC DNA]</scope>
</reference>
<accession>A0A1G2R9H7</accession>
<dbReference type="GO" id="GO:0003824">
    <property type="term" value="F:catalytic activity"/>
    <property type="evidence" value="ECO:0007669"/>
    <property type="project" value="InterPro"/>
</dbReference>
<evidence type="ECO:0000313" key="3">
    <source>
        <dbReference type="Proteomes" id="UP000178529"/>
    </source>
</evidence>
<protein>
    <recommendedName>
        <fullName evidence="1">Endonuclease/exonuclease/phosphatase domain-containing protein</fullName>
    </recommendedName>
</protein>
<dbReference type="SUPFAM" id="SSF56219">
    <property type="entry name" value="DNase I-like"/>
    <property type="match status" value="1"/>
</dbReference>
<evidence type="ECO:0000259" key="1">
    <source>
        <dbReference type="Pfam" id="PF03372"/>
    </source>
</evidence>
<dbReference type="InterPro" id="IPR036691">
    <property type="entry name" value="Endo/exonu/phosph_ase_sf"/>
</dbReference>
<gene>
    <name evidence="2" type="ORF">A3J68_00840</name>
</gene>
<evidence type="ECO:0000313" key="2">
    <source>
        <dbReference type="EMBL" id="OHA69188.1"/>
    </source>
</evidence>